<evidence type="ECO:0000313" key="1">
    <source>
        <dbReference type="EMBL" id="KZT21301.1"/>
    </source>
</evidence>
<dbReference type="InParanoid" id="A0A165PNV2"/>
<evidence type="ECO:0000313" key="2">
    <source>
        <dbReference type="Proteomes" id="UP000076761"/>
    </source>
</evidence>
<sequence>MCAVSIALRQKAGSAQASFVVQTPFATPICVESFTAGTGSCFPVGIDSVSNSLNERCGAGQD</sequence>
<dbReference type="AlphaFoldDB" id="A0A165PNV2"/>
<protein>
    <submittedName>
        <fullName evidence="1">Uncharacterized protein</fullName>
    </submittedName>
</protein>
<proteinExistence type="predicted"/>
<dbReference type="Proteomes" id="UP000076761">
    <property type="component" value="Unassembled WGS sequence"/>
</dbReference>
<reference evidence="1 2" key="1">
    <citation type="journal article" date="2016" name="Mol. Biol. Evol.">
        <title>Comparative Genomics of Early-Diverging Mushroom-Forming Fungi Provides Insights into the Origins of Lignocellulose Decay Capabilities.</title>
        <authorList>
            <person name="Nagy L.G."/>
            <person name="Riley R."/>
            <person name="Tritt A."/>
            <person name="Adam C."/>
            <person name="Daum C."/>
            <person name="Floudas D."/>
            <person name="Sun H."/>
            <person name="Yadav J.S."/>
            <person name="Pangilinan J."/>
            <person name="Larsson K.H."/>
            <person name="Matsuura K."/>
            <person name="Barry K."/>
            <person name="Labutti K."/>
            <person name="Kuo R."/>
            <person name="Ohm R.A."/>
            <person name="Bhattacharya S.S."/>
            <person name="Shirouzu T."/>
            <person name="Yoshinaga Y."/>
            <person name="Martin F.M."/>
            <person name="Grigoriev I.V."/>
            <person name="Hibbett D.S."/>
        </authorList>
    </citation>
    <scope>NUCLEOTIDE SEQUENCE [LARGE SCALE GENOMIC DNA]</scope>
    <source>
        <strain evidence="1 2">HHB14362 ss-1</strain>
    </source>
</reference>
<organism evidence="1 2">
    <name type="scientific">Neolentinus lepideus HHB14362 ss-1</name>
    <dbReference type="NCBI Taxonomy" id="1314782"/>
    <lineage>
        <taxon>Eukaryota</taxon>
        <taxon>Fungi</taxon>
        <taxon>Dikarya</taxon>
        <taxon>Basidiomycota</taxon>
        <taxon>Agaricomycotina</taxon>
        <taxon>Agaricomycetes</taxon>
        <taxon>Gloeophyllales</taxon>
        <taxon>Gloeophyllaceae</taxon>
        <taxon>Neolentinus</taxon>
    </lineage>
</organism>
<gene>
    <name evidence="1" type="ORF">NEOLEDRAFT_1139634</name>
</gene>
<dbReference type="EMBL" id="KV425608">
    <property type="protein sequence ID" value="KZT21301.1"/>
    <property type="molecule type" value="Genomic_DNA"/>
</dbReference>
<keyword evidence="2" id="KW-1185">Reference proteome</keyword>
<name>A0A165PNV2_9AGAM</name>
<accession>A0A165PNV2</accession>